<dbReference type="AlphaFoldDB" id="X6NU48"/>
<evidence type="ECO:0000259" key="2">
    <source>
        <dbReference type="Pfam" id="PF00789"/>
    </source>
</evidence>
<dbReference type="PANTHER" id="PTHR46467">
    <property type="entry name" value="TETHER CONTAINING UBX DOMAIN FOR GLUT4"/>
    <property type="match status" value="1"/>
</dbReference>
<protein>
    <recommendedName>
        <fullName evidence="2">UBX domain-containing protein</fullName>
    </recommendedName>
</protein>
<feature type="compositionally biased region" description="Basic and acidic residues" evidence="1">
    <location>
        <begin position="146"/>
        <end position="158"/>
    </location>
</feature>
<comment type="caution">
    <text evidence="3">The sequence shown here is derived from an EMBL/GenBank/DDBJ whole genome shotgun (WGS) entry which is preliminary data.</text>
</comment>
<keyword evidence="4" id="KW-1185">Reference proteome</keyword>
<dbReference type="OrthoDB" id="440781at2759"/>
<name>X6NU48_RETFI</name>
<dbReference type="GO" id="GO:0005737">
    <property type="term" value="C:cytoplasm"/>
    <property type="evidence" value="ECO:0007669"/>
    <property type="project" value="TreeGrafter"/>
</dbReference>
<feature type="compositionally biased region" description="Low complexity" evidence="1">
    <location>
        <begin position="124"/>
        <end position="139"/>
    </location>
</feature>
<feature type="region of interest" description="Disordered" evidence="1">
    <location>
        <begin position="101"/>
        <end position="158"/>
    </location>
</feature>
<feature type="non-terminal residue" evidence="3">
    <location>
        <position position="1"/>
    </location>
</feature>
<dbReference type="InterPro" id="IPR029071">
    <property type="entry name" value="Ubiquitin-like_domsf"/>
</dbReference>
<dbReference type="InterPro" id="IPR001012">
    <property type="entry name" value="UBX_dom"/>
</dbReference>
<dbReference type="Proteomes" id="UP000023152">
    <property type="component" value="Unassembled WGS sequence"/>
</dbReference>
<dbReference type="Pfam" id="PF00789">
    <property type="entry name" value="UBX"/>
    <property type="match status" value="1"/>
</dbReference>
<dbReference type="GO" id="GO:0006886">
    <property type="term" value="P:intracellular protein transport"/>
    <property type="evidence" value="ECO:0007669"/>
    <property type="project" value="TreeGrafter"/>
</dbReference>
<reference evidence="3 4" key="1">
    <citation type="journal article" date="2013" name="Curr. Biol.">
        <title>The Genome of the Foraminiferan Reticulomyxa filosa.</title>
        <authorList>
            <person name="Glockner G."/>
            <person name="Hulsmann N."/>
            <person name="Schleicher M."/>
            <person name="Noegel A.A."/>
            <person name="Eichinger L."/>
            <person name="Gallinger C."/>
            <person name="Pawlowski J."/>
            <person name="Sierra R."/>
            <person name="Euteneuer U."/>
            <person name="Pillet L."/>
            <person name="Moustafa A."/>
            <person name="Platzer M."/>
            <person name="Groth M."/>
            <person name="Szafranski K."/>
            <person name="Schliwa M."/>
        </authorList>
    </citation>
    <scope>NUCLEOTIDE SEQUENCE [LARGE SCALE GENOMIC DNA]</scope>
</reference>
<organism evidence="3 4">
    <name type="scientific">Reticulomyxa filosa</name>
    <dbReference type="NCBI Taxonomy" id="46433"/>
    <lineage>
        <taxon>Eukaryota</taxon>
        <taxon>Sar</taxon>
        <taxon>Rhizaria</taxon>
        <taxon>Retaria</taxon>
        <taxon>Foraminifera</taxon>
        <taxon>Monothalamids</taxon>
        <taxon>Reticulomyxidae</taxon>
        <taxon>Reticulomyxa</taxon>
    </lineage>
</organism>
<evidence type="ECO:0000313" key="3">
    <source>
        <dbReference type="EMBL" id="ETO29820.1"/>
    </source>
</evidence>
<evidence type="ECO:0000313" key="4">
    <source>
        <dbReference type="Proteomes" id="UP000023152"/>
    </source>
</evidence>
<dbReference type="SUPFAM" id="SSF54236">
    <property type="entry name" value="Ubiquitin-like"/>
    <property type="match status" value="1"/>
</dbReference>
<feature type="compositionally biased region" description="Basic and acidic residues" evidence="1">
    <location>
        <begin position="101"/>
        <end position="123"/>
    </location>
</feature>
<sequence>TTIRIRLPGHDRAFLQGQFQSHETIADVRAFIDSNLQQPIPEYKLVIGPPIQVLDNEAITLQQLRLVPAAIINLRMKKSVLKNFKLSTEMSEQLNSRLNEELEKRLKEEAELKSKKEEKENEHQTQPQTQTETQTQIQTNESGQTRTEDDKTTDNQKQ</sequence>
<gene>
    <name evidence="3" type="ORF">RFI_07298</name>
</gene>
<dbReference type="GO" id="GO:0042593">
    <property type="term" value="P:glucose homeostasis"/>
    <property type="evidence" value="ECO:0007669"/>
    <property type="project" value="TreeGrafter"/>
</dbReference>
<dbReference type="GO" id="GO:0005634">
    <property type="term" value="C:nucleus"/>
    <property type="evidence" value="ECO:0007669"/>
    <property type="project" value="TreeGrafter"/>
</dbReference>
<dbReference type="EMBL" id="ASPP01005831">
    <property type="protein sequence ID" value="ETO29820.1"/>
    <property type="molecule type" value="Genomic_DNA"/>
</dbReference>
<dbReference type="GO" id="GO:0012506">
    <property type="term" value="C:vesicle membrane"/>
    <property type="evidence" value="ECO:0007669"/>
    <property type="project" value="TreeGrafter"/>
</dbReference>
<dbReference type="PANTHER" id="PTHR46467:SF1">
    <property type="entry name" value="TETHER CONTAINING UBX DOMAIN FOR GLUT4"/>
    <property type="match status" value="1"/>
</dbReference>
<evidence type="ECO:0000256" key="1">
    <source>
        <dbReference type="SAM" id="MobiDB-lite"/>
    </source>
</evidence>
<proteinExistence type="predicted"/>
<accession>X6NU48</accession>
<dbReference type="Gene3D" id="3.10.20.90">
    <property type="entry name" value="Phosphatidylinositol 3-kinase Catalytic Subunit, Chain A, domain 1"/>
    <property type="match status" value="1"/>
</dbReference>
<feature type="domain" description="UBX" evidence="2">
    <location>
        <begin position="1"/>
        <end position="71"/>
    </location>
</feature>